<organism evidence="3 4">
    <name type="scientific">Arcanobacterium phocisimile</name>
    <dbReference type="NCBI Taxonomy" id="1302235"/>
    <lineage>
        <taxon>Bacteria</taxon>
        <taxon>Bacillati</taxon>
        <taxon>Actinomycetota</taxon>
        <taxon>Actinomycetes</taxon>
        <taxon>Actinomycetales</taxon>
        <taxon>Actinomycetaceae</taxon>
        <taxon>Arcanobacterium</taxon>
    </lineage>
</organism>
<proteinExistence type="predicted"/>
<feature type="transmembrane region" description="Helical" evidence="1">
    <location>
        <begin position="176"/>
        <end position="193"/>
    </location>
</feature>
<keyword evidence="3" id="KW-0378">Hydrolase</keyword>
<dbReference type="GO" id="GO:0008237">
    <property type="term" value="F:metallopeptidase activity"/>
    <property type="evidence" value="ECO:0007669"/>
    <property type="project" value="UniProtKB-KW"/>
</dbReference>
<protein>
    <submittedName>
        <fullName evidence="3">CPBP family intramembrane metalloprotease</fullName>
    </submittedName>
</protein>
<name>A0ABX7IH96_9ACTO</name>
<feature type="transmembrane region" description="Helical" evidence="1">
    <location>
        <begin position="46"/>
        <end position="65"/>
    </location>
</feature>
<dbReference type="RefSeq" id="WP_204424056.1">
    <property type="nucleotide sequence ID" value="NZ_CP070228.1"/>
</dbReference>
<feature type="transmembrane region" description="Helical" evidence="1">
    <location>
        <begin position="205"/>
        <end position="223"/>
    </location>
</feature>
<evidence type="ECO:0000256" key="1">
    <source>
        <dbReference type="SAM" id="Phobius"/>
    </source>
</evidence>
<keyword evidence="1" id="KW-0812">Transmembrane</keyword>
<gene>
    <name evidence="3" type="ORF">JTE88_07585</name>
</gene>
<dbReference type="Pfam" id="PF02517">
    <property type="entry name" value="Rce1-like"/>
    <property type="match status" value="1"/>
</dbReference>
<feature type="domain" description="CAAX prenyl protease 2/Lysostaphin resistance protein A-like" evidence="2">
    <location>
        <begin position="120"/>
        <end position="217"/>
    </location>
</feature>
<dbReference type="InterPro" id="IPR003675">
    <property type="entry name" value="Rce1/LyrA-like_dom"/>
</dbReference>
<feature type="transmembrane region" description="Helical" evidence="1">
    <location>
        <begin position="14"/>
        <end position="34"/>
    </location>
</feature>
<feature type="transmembrane region" description="Helical" evidence="1">
    <location>
        <begin position="235"/>
        <end position="256"/>
    </location>
</feature>
<evidence type="ECO:0000313" key="4">
    <source>
        <dbReference type="Proteomes" id="UP000602653"/>
    </source>
</evidence>
<accession>A0ABX7IH96</accession>
<dbReference type="EMBL" id="CP070228">
    <property type="protein sequence ID" value="QRV01929.1"/>
    <property type="molecule type" value="Genomic_DNA"/>
</dbReference>
<sequence>MAGLSIRERSARGLPWRVITLFMGATLAHSLWLSGLQLGLGVNLDYIAFPQLGPALGLATTWYFYRGFLSRYLPLVPTSEHYFRRRLLITAGLCLGYLGFTWVLAAVLGVHYFAAVFTDWALVGFLTVQFLGAFLEEIGWRGFLQPLFVRRFGAITGAVFVGVIWAFWHGHMLLDPWFFVVFAATCVAISLGLQMVTGGSWWQRAVLAALIHWTVNVTPLVVVNVDDGGMSNSAVATAILVPQFVLAGIAVAVLSFRRSRLKADTLAV</sequence>
<evidence type="ECO:0000259" key="2">
    <source>
        <dbReference type="Pfam" id="PF02517"/>
    </source>
</evidence>
<feature type="transmembrane region" description="Helical" evidence="1">
    <location>
        <begin position="120"/>
        <end position="140"/>
    </location>
</feature>
<keyword evidence="1" id="KW-1133">Transmembrane helix</keyword>
<keyword evidence="3" id="KW-0645">Protease</keyword>
<evidence type="ECO:0000313" key="3">
    <source>
        <dbReference type="EMBL" id="QRV01929.1"/>
    </source>
</evidence>
<feature type="transmembrane region" description="Helical" evidence="1">
    <location>
        <begin position="152"/>
        <end position="170"/>
    </location>
</feature>
<dbReference type="Proteomes" id="UP000602653">
    <property type="component" value="Chromosome"/>
</dbReference>
<reference evidence="3 4" key="1">
    <citation type="submission" date="2021-02" db="EMBL/GenBank/DDBJ databases">
        <title>Complete Genome Sequence of Arcanobacterium phocisimile strain DSM 26142T from a harbour seal.</title>
        <authorList>
            <person name="Borowiak M."/>
            <person name="Alssahen M."/>
            <person name="Malorny B."/>
            <person name="Laemmler C."/>
            <person name="Siebert U."/>
            <person name="Ploetz M."/>
            <person name="Abdulmawjood A."/>
        </authorList>
    </citation>
    <scope>NUCLEOTIDE SEQUENCE [LARGE SCALE GENOMIC DNA]</scope>
    <source>
        <strain evidence="3 4">DSM 26142</strain>
    </source>
</reference>
<keyword evidence="4" id="KW-1185">Reference proteome</keyword>
<keyword evidence="3" id="KW-0482">Metalloprotease</keyword>
<feature type="transmembrane region" description="Helical" evidence="1">
    <location>
        <begin position="86"/>
        <end position="114"/>
    </location>
</feature>
<keyword evidence="1" id="KW-0472">Membrane</keyword>